<sequence>MLPPRSKLTRRSSPWSRELTTPSPSLAVVVALDRMRPSRGRALSLLSEAACHQLESPKPMPKRARTPLQGSVCLSHYPAPVQFLQRQNQSHPVTRKVTWASITAETCRSCANPDATSAILDEFHESSSSHCCTEQLCAGFPHSAWNSATDSQTLR</sequence>
<keyword evidence="3" id="KW-1185">Reference proteome</keyword>
<proteinExistence type="predicted"/>
<feature type="compositionally biased region" description="Polar residues" evidence="1">
    <location>
        <begin position="11"/>
        <end position="20"/>
    </location>
</feature>
<dbReference type="EMBL" id="JAADYS010000579">
    <property type="protein sequence ID" value="KAF4468686.1"/>
    <property type="molecule type" value="Genomic_DNA"/>
</dbReference>
<reference evidence="2 3" key="1">
    <citation type="submission" date="2020-01" db="EMBL/GenBank/DDBJ databases">
        <title>Identification and distribution of gene clusters putatively required for synthesis of sphingolipid metabolism inhibitors in phylogenetically diverse species of the filamentous fungus Fusarium.</title>
        <authorList>
            <person name="Kim H.-S."/>
            <person name="Busman M."/>
            <person name="Brown D.W."/>
            <person name="Divon H."/>
            <person name="Uhlig S."/>
            <person name="Proctor R.H."/>
        </authorList>
    </citation>
    <scope>NUCLEOTIDE SEQUENCE [LARGE SCALE GENOMIC DNA]</scope>
    <source>
        <strain evidence="2 3">NRRL 20459</strain>
    </source>
</reference>
<accession>A0A8H4LGM9</accession>
<evidence type="ECO:0000313" key="3">
    <source>
        <dbReference type="Proteomes" id="UP000554235"/>
    </source>
</evidence>
<feature type="region of interest" description="Disordered" evidence="1">
    <location>
        <begin position="1"/>
        <end position="20"/>
    </location>
</feature>
<organism evidence="2 3">
    <name type="scientific">Fusarium albosuccineum</name>
    <dbReference type="NCBI Taxonomy" id="1237068"/>
    <lineage>
        <taxon>Eukaryota</taxon>
        <taxon>Fungi</taxon>
        <taxon>Dikarya</taxon>
        <taxon>Ascomycota</taxon>
        <taxon>Pezizomycotina</taxon>
        <taxon>Sordariomycetes</taxon>
        <taxon>Hypocreomycetidae</taxon>
        <taxon>Hypocreales</taxon>
        <taxon>Nectriaceae</taxon>
        <taxon>Fusarium</taxon>
        <taxon>Fusarium decemcellulare species complex</taxon>
    </lineage>
</organism>
<dbReference type="Proteomes" id="UP000554235">
    <property type="component" value="Unassembled WGS sequence"/>
</dbReference>
<name>A0A8H4LGM9_9HYPO</name>
<dbReference type="AlphaFoldDB" id="A0A8H4LGM9"/>
<protein>
    <submittedName>
        <fullName evidence="2">Uncharacterized protein</fullName>
    </submittedName>
</protein>
<comment type="caution">
    <text evidence="2">The sequence shown here is derived from an EMBL/GenBank/DDBJ whole genome shotgun (WGS) entry which is preliminary data.</text>
</comment>
<evidence type="ECO:0000256" key="1">
    <source>
        <dbReference type="SAM" id="MobiDB-lite"/>
    </source>
</evidence>
<gene>
    <name evidence="2" type="ORF">FALBO_4427</name>
</gene>
<evidence type="ECO:0000313" key="2">
    <source>
        <dbReference type="EMBL" id="KAF4468686.1"/>
    </source>
</evidence>